<sequence>MVNWNARRQGNCCTPRKSGRFNRDATKCDCCSRYSAVLACSQENLRMKDQRHLMLDAVGGVGAAAVDHRCATLSNRSFGNPNSYHLVSLLLDCGHISARIRRC</sequence>
<dbReference type="Proteomes" id="UP000046395">
    <property type="component" value="Unassembled WGS sequence"/>
</dbReference>
<proteinExistence type="predicted"/>
<dbReference type="AlphaFoldDB" id="A0A5S6R469"/>
<evidence type="ECO:0000313" key="2">
    <source>
        <dbReference type="WBParaSite" id="TMUE_3000014386.1"/>
    </source>
</evidence>
<protein>
    <submittedName>
        <fullName evidence="2">Uncharacterized protein</fullName>
    </submittedName>
</protein>
<reference evidence="2" key="1">
    <citation type="submission" date="2019-12" db="UniProtKB">
        <authorList>
            <consortium name="WormBaseParasite"/>
        </authorList>
    </citation>
    <scope>IDENTIFICATION</scope>
</reference>
<evidence type="ECO:0000313" key="1">
    <source>
        <dbReference type="Proteomes" id="UP000046395"/>
    </source>
</evidence>
<name>A0A5S6R469_TRIMR</name>
<accession>A0A5S6R469</accession>
<organism evidence="1 2">
    <name type="scientific">Trichuris muris</name>
    <name type="common">Mouse whipworm</name>
    <dbReference type="NCBI Taxonomy" id="70415"/>
    <lineage>
        <taxon>Eukaryota</taxon>
        <taxon>Metazoa</taxon>
        <taxon>Ecdysozoa</taxon>
        <taxon>Nematoda</taxon>
        <taxon>Enoplea</taxon>
        <taxon>Dorylaimia</taxon>
        <taxon>Trichinellida</taxon>
        <taxon>Trichuridae</taxon>
        <taxon>Trichuris</taxon>
    </lineage>
</organism>
<dbReference type="WBParaSite" id="TMUE_3000014386.1">
    <property type="protein sequence ID" value="TMUE_3000014386.1"/>
    <property type="gene ID" value="WBGene00290060"/>
</dbReference>
<keyword evidence="1" id="KW-1185">Reference proteome</keyword>